<feature type="domain" description="Acetyl-coenzyme A synthetase N-terminal" evidence="11">
    <location>
        <begin position="24"/>
        <end position="81"/>
    </location>
</feature>
<dbReference type="NCBIfam" id="NF001208">
    <property type="entry name" value="PRK00174.1"/>
    <property type="match status" value="1"/>
</dbReference>
<dbReference type="EC" id="6.2.1.1" evidence="8"/>
<dbReference type="GO" id="GO:0003987">
    <property type="term" value="F:acetate-CoA ligase activity"/>
    <property type="evidence" value="ECO:0007669"/>
    <property type="project" value="UniProtKB-UniRule"/>
</dbReference>
<accession>A0AA44I0W6</accession>
<feature type="binding site" evidence="8">
    <location>
        <begin position="387"/>
        <end position="389"/>
    </location>
    <ligand>
        <name>ATP</name>
        <dbReference type="ChEBI" id="CHEBI:30616"/>
    </ligand>
</feature>
<dbReference type="EMBL" id="JAASAI010000017">
    <property type="protein sequence ID" value="NIL23832.1"/>
    <property type="molecule type" value="Genomic_DNA"/>
</dbReference>
<feature type="domain" description="AMP-binding enzyme C-terminal" evidence="10">
    <location>
        <begin position="531"/>
        <end position="609"/>
    </location>
</feature>
<dbReference type="InterPro" id="IPR000873">
    <property type="entry name" value="AMP-dep_synth/lig_dom"/>
</dbReference>
<evidence type="ECO:0000256" key="7">
    <source>
        <dbReference type="ARBA" id="ARBA00022990"/>
    </source>
</evidence>
<feature type="binding site" evidence="8">
    <location>
        <position position="311"/>
    </location>
    <ligand>
        <name>CoA</name>
        <dbReference type="ChEBI" id="CHEBI:57287"/>
    </ligand>
</feature>
<comment type="function">
    <text evidence="8">Catalyzes the conversion of acetate into acetyl-CoA (AcCoA), an essential intermediate at the junction of anabolic and catabolic pathways. Acs undergoes a two-step reaction. In the first half reaction, Acs combines acetate with ATP to form acetyl-adenylate (AcAMP) intermediate. In the second half reaction, it can then transfer the acetyl group from AcAMP to the sulfhydryl group of CoA, forming the product AcCoA.</text>
</comment>
<evidence type="ECO:0000259" key="10">
    <source>
        <dbReference type="Pfam" id="PF13193"/>
    </source>
</evidence>
<dbReference type="Proteomes" id="UP000712947">
    <property type="component" value="Unassembled WGS sequence"/>
</dbReference>
<evidence type="ECO:0000256" key="1">
    <source>
        <dbReference type="ARBA" id="ARBA00006432"/>
    </source>
</evidence>
<dbReference type="GO" id="GO:0016208">
    <property type="term" value="F:AMP binding"/>
    <property type="evidence" value="ECO:0007669"/>
    <property type="project" value="InterPro"/>
</dbReference>
<evidence type="ECO:0000256" key="3">
    <source>
        <dbReference type="ARBA" id="ARBA00022723"/>
    </source>
</evidence>
<dbReference type="PANTHER" id="PTHR24095:SF243">
    <property type="entry name" value="ACETYL-COENZYME A SYNTHETASE"/>
    <property type="match status" value="1"/>
</dbReference>
<comment type="catalytic activity">
    <reaction evidence="8">
        <text>acetate + ATP + CoA = acetyl-CoA + AMP + diphosphate</text>
        <dbReference type="Rhea" id="RHEA:23176"/>
        <dbReference type="ChEBI" id="CHEBI:30089"/>
        <dbReference type="ChEBI" id="CHEBI:30616"/>
        <dbReference type="ChEBI" id="CHEBI:33019"/>
        <dbReference type="ChEBI" id="CHEBI:57287"/>
        <dbReference type="ChEBI" id="CHEBI:57288"/>
        <dbReference type="ChEBI" id="CHEBI:456215"/>
        <dbReference type="EC" id="6.2.1.1"/>
    </reaction>
</comment>
<dbReference type="GO" id="GO:0046872">
    <property type="term" value="F:metal ion binding"/>
    <property type="evidence" value="ECO:0007669"/>
    <property type="project" value="UniProtKB-KW"/>
</dbReference>
<dbReference type="AlphaFoldDB" id="A0AA44I0W6"/>
<dbReference type="InterPro" id="IPR032387">
    <property type="entry name" value="ACAS_N"/>
</dbReference>
<feature type="modified residue" description="N6-acetyllysine" evidence="8">
    <location>
        <position position="609"/>
    </location>
</feature>
<comment type="PTM">
    <text evidence="8">Acetylated. Deacetylation by the SIR2-homolog deacetylase activates the enzyme.</text>
</comment>
<gene>
    <name evidence="8 12" type="primary">acs</name>
    <name evidence="12" type="ORF">HB991_15110</name>
</gene>
<feature type="binding site" evidence="8">
    <location>
        <position position="539"/>
    </location>
    <ligand>
        <name>Mg(2+)</name>
        <dbReference type="ChEBI" id="CHEBI:18420"/>
    </ligand>
</feature>
<evidence type="ECO:0000259" key="9">
    <source>
        <dbReference type="Pfam" id="PF00501"/>
    </source>
</evidence>
<dbReference type="CDD" id="cd05966">
    <property type="entry name" value="ACS"/>
    <property type="match status" value="1"/>
</dbReference>
<feature type="binding site" evidence="8">
    <location>
        <position position="500"/>
    </location>
    <ligand>
        <name>ATP</name>
        <dbReference type="ChEBI" id="CHEBI:30616"/>
    </ligand>
</feature>
<dbReference type="InterPro" id="IPR011904">
    <property type="entry name" value="Ac_CoA_lig"/>
</dbReference>
<evidence type="ECO:0000256" key="5">
    <source>
        <dbReference type="ARBA" id="ARBA00022840"/>
    </source>
</evidence>
<dbReference type="HAMAP" id="MF_01123">
    <property type="entry name" value="Ac_CoA_synth"/>
    <property type="match status" value="1"/>
</dbReference>
<comment type="cofactor">
    <cofactor evidence="8">
        <name>Mg(2+)</name>
        <dbReference type="ChEBI" id="CHEBI:18420"/>
    </cofactor>
</comment>
<keyword evidence="4 8" id="KW-0547">Nucleotide-binding</keyword>
<protein>
    <recommendedName>
        <fullName evidence="8">Acetyl-coenzyme A synthetase</fullName>
        <shortName evidence="8">AcCoA synthetase</shortName>
        <shortName evidence="8">Acs</shortName>
        <ecNumber evidence="8">6.2.1.1</ecNumber>
    </recommendedName>
    <alternativeName>
        <fullName evidence="8">Acetate--CoA ligase</fullName>
    </alternativeName>
    <alternativeName>
        <fullName evidence="8">Acyl-activating enzyme</fullName>
    </alternativeName>
</protein>
<name>A0AA44I0W6_YERMO</name>
<dbReference type="PANTHER" id="PTHR24095">
    <property type="entry name" value="ACETYL-COENZYME A SYNTHETASE"/>
    <property type="match status" value="1"/>
</dbReference>
<evidence type="ECO:0000259" key="11">
    <source>
        <dbReference type="Pfam" id="PF16177"/>
    </source>
</evidence>
<feature type="binding site" evidence="8">
    <location>
        <begin position="191"/>
        <end position="194"/>
    </location>
    <ligand>
        <name>CoA</name>
        <dbReference type="ChEBI" id="CHEBI:57287"/>
    </ligand>
</feature>
<evidence type="ECO:0000256" key="2">
    <source>
        <dbReference type="ARBA" id="ARBA00022598"/>
    </source>
</evidence>
<evidence type="ECO:0000256" key="6">
    <source>
        <dbReference type="ARBA" id="ARBA00022842"/>
    </source>
</evidence>
<dbReference type="Gene3D" id="3.30.300.30">
    <property type="match status" value="1"/>
</dbReference>
<dbReference type="Pfam" id="PF16177">
    <property type="entry name" value="ACAS_N"/>
    <property type="match status" value="1"/>
</dbReference>
<organism evidence="12 13">
    <name type="scientific">Yersinia mollaretii</name>
    <dbReference type="NCBI Taxonomy" id="33060"/>
    <lineage>
        <taxon>Bacteria</taxon>
        <taxon>Pseudomonadati</taxon>
        <taxon>Pseudomonadota</taxon>
        <taxon>Gammaproteobacteria</taxon>
        <taxon>Enterobacterales</taxon>
        <taxon>Yersiniaceae</taxon>
        <taxon>Yersinia</taxon>
    </lineage>
</organism>
<keyword evidence="5 8" id="KW-0067">ATP-binding</keyword>
<feature type="domain" description="AMP-dependent synthetase/ligase" evidence="9">
    <location>
        <begin position="83"/>
        <end position="467"/>
    </location>
</feature>
<dbReference type="InterPro" id="IPR025110">
    <property type="entry name" value="AMP-bd_C"/>
</dbReference>
<dbReference type="InterPro" id="IPR045851">
    <property type="entry name" value="AMP-bd_C_sf"/>
</dbReference>
<dbReference type="GO" id="GO:0005829">
    <property type="term" value="C:cytosol"/>
    <property type="evidence" value="ECO:0007669"/>
    <property type="project" value="TreeGrafter"/>
</dbReference>
<evidence type="ECO:0000256" key="8">
    <source>
        <dbReference type="HAMAP-Rule" id="MF_01123"/>
    </source>
</evidence>
<dbReference type="SUPFAM" id="SSF56801">
    <property type="entry name" value="Acetyl-CoA synthetase-like"/>
    <property type="match status" value="1"/>
</dbReference>
<dbReference type="Gene3D" id="3.40.50.12780">
    <property type="entry name" value="N-terminal domain of ligase-like"/>
    <property type="match status" value="1"/>
</dbReference>
<reference evidence="12" key="1">
    <citation type="submission" date="2020-03" db="EMBL/GenBank/DDBJ databases">
        <authorList>
            <person name="Kislichkina A."/>
            <person name="Dentovskaya S."/>
            <person name="Shaikhutdinov R."/>
            <person name="Ivanov S."/>
            <person name="Sizova A."/>
            <person name="Solomentsev V."/>
            <person name="Bogun A."/>
        </authorList>
    </citation>
    <scope>NUCLEOTIDE SEQUENCE</scope>
    <source>
        <strain evidence="12">SCPM-O-B-7610</strain>
    </source>
</reference>
<comment type="similarity">
    <text evidence="1 8">Belongs to the ATP-dependent AMP-binding enzyme family.</text>
</comment>
<evidence type="ECO:0000313" key="13">
    <source>
        <dbReference type="Proteomes" id="UP000712947"/>
    </source>
</evidence>
<dbReference type="GO" id="GO:0006935">
    <property type="term" value="P:chemotaxis"/>
    <property type="evidence" value="ECO:0007669"/>
    <property type="project" value="UniProtKB-UniRule"/>
</dbReference>
<keyword evidence="6 8" id="KW-0460">Magnesium</keyword>
<dbReference type="PROSITE" id="PS00455">
    <property type="entry name" value="AMP_BINDING"/>
    <property type="match status" value="1"/>
</dbReference>
<feature type="binding site" evidence="8">
    <location>
        <position position="584"/>
    </location>
    <ligand>
        <name>CoA</name>
        <dbReference type="ChEBI" id="CHEBI:57287"/>
    </ligand>
</feature>
<keyword evidence="3 8" id="KW-0479">Metal-binding</keyword>
<feature type="binding site" evidence="8">
    <location>
        <position position="335"/>
    </location>
    <ligand>
        <name>CoA</name>
        <dbReference type="ChEBI" id="CHEBI:57287"/>
    </ligand>
</feature>
<dbReference type="FunFam" id="3.30.300.30:FF:000004">
    <property type="entry name" value="Acetyl-coenzyme A synthetase"/>
    <property type="match status" value="1"/>
</dbReference>
<dbReference type="InterPro" id="IPR020845">
    <property type="entry name" value="AMP-binding_CS"/>
</dbReference>
<comment type="caution">
    <text evidence="12">The sequence shown here is derived from an EMBL/GenBank/DDBJ whole genome shotgun (WGS) entry which is preliminary data.</text>
</comment>
<dbReference type="RefSeq" id="WP_050142596.1">
    <property type="nucleotide sequence ID" value="NZ_CABHYE010000011.1"/>
</dbReference>
<feature type="binding site" evidence="8">
    <location>
        <position position="523"/>
    </location>
    <ligand>
        <name>CoA</name>
        <dbReference type="ChEBI" id="CHEBI:57287"/>
    </ligand>
</feature>
<feature type="binding site" evidence="8">
    <location>
        <position position="542"/>
    </location>
    <ligand>
        <name>Mg(2+)</name>
        <dbReference type="ChEBI" id="CHEBI:18420"/>
    </ligand>
</feature>
<comment type="function">
    <text evidence="8">Enables the cell to use acetate during aerobic growth to generate energy via the TCA cycle, and biosynthetic compounds via the glyoxylate shunt. Acetylates CheY, the response regulator involved in flagellar movement and chemotaxis.</text>
</comment>
<dbReference type="FunFam" id="3.40.50.12780:FF:000001">
    <property type="entry name" value="Acetyl-coenzyme A synthetase"/>
    <property type="match status" value="1"/>
</dbReference>
<feature type="binding site" evidence="8">
    <location>
        <position position="515"/>
    </location>
    <ligand>
        <name>ATP</name>
        <dbReference type="ChEBI" id="CHEBI:30616"/>
    </ligand>
</feature>
<evidence type="ECO:0000313" key="12">
    <source>
        <dbReference type="EMBL" id="NIL23832.1"/>
    </source>
</evidence>
<evidence type="ECO:0000256" key="4">
    <source>
        <dbReference type="ARBA" id="ARBA00022741"/>
    </source>
</evidence>
<feature type="binding site" evidence="8">
    <location>
        <position position="537"/>
    </location>
    <ligand>
        <name>Mg(2+)</name>
        <dbReference type="ChEBI" id="CHEBI:18420"/>
    </ligand>
</feature>
<dbReference type="GO" id="GO:0019427">
    <property type="term" value="P:acetyl-CoA biosynthetic process from acetate"/>
    <property type="evidence" value="ECO:0007669"/>
    <property type="project" value="UniProtKB-UniRule"/>
</dbReference>
<feature type="binding site" evidence="8">
    <location>
        <position position="526"/>
    </location>
    <ligand>
        <name>ATP</name>
        <dbReference type="ChEBI" id="CHEBI:30616"/>
    </ligand>
</feature>
<dbReference type="Pfam" id="PF13193">
    <property type="entry name" value="AMP-binding_C"/>
    <property type="match status" value="1"/>
</dbReference>
<dbReference type="NCBIfam" id="TIGR02188">
    <property type="entry name" value="Ac_CoA_lig_AcsA"/>
    <property type="match status" value="1"/>
</dbReference>
<dbReference type="GO" id="GO:0005524">
    <property type="term" value="F:ATP binding"/>
    <property type="evidence" value="ECO:0007669"/>
    <property type="project" value="UniProtKB-KW"/>
</dbReference>
<sequence length="652" mass="71843">MSQIHKHPIPTAIAAHALINPEQYHQYYQQSVQNPDAFWGEQGKIIDWIKPYTTVKNTSFDPGHVSIRWFEDGTLNLAANCLDRHLAERGDQTAIIWEGDDPNQSKTVTYKQLHHDVCQFANVLKKLGIKKGDVVAIYMPMVPEAAVAMLACARIGAVHSVIFGGFSPDAVAGRIIDSNSKLVITADEGIRAGRAIPLKKNVDDALKNPAITSIKNVVVFQRTGNASYWKEGRDLWWHDLIKEASADCPAEEMSAEDPLFILYTSGSTGKPKGVLHTTGGYLVYAALTFKYVFDYHPGDVYWCTADVGWVTGHSYLLYGPLACGAITLMFEGVPNYPGVNRLGQVIDKHQVNILYTAPTAIRALMAEGDKAIEGTQRDSLRIMGSVGEPINPEAWEWYYNKIGNSKCPIVDTWWQTETGGFMITPLPGATELKAGSATRPFFGVQPAIVDNLGNPQEGIAEGNLVITDSWPGQARTLFGDHDRFEQTYFSTFKGMYFSGDGARRDEDGYYWITGRVDDVLNVSGHRLGTAEIESALVAHPKIAEAAVVGVPHNIKGQAIYAYITLNHGEEPTPELYTEVRNWVRKEIGPIATPDILHWTDSLPKTRSGKIMRRILRKIAAGDTSNLGDTSTLADPGVVDKLLEEKQSMQAPS</sequence>
<keyword evidence="2 8" id="KW-0436">Ligase</keyword>
<proteinExistence type="inferred from homology"/>
<dbReference type="Pfam" id="PF00501">
    <property type="entry name" value="AMP-binding"/>
    <property type="match status" value="1"/>
</dbReference>
<keyword evidence="7 8" id="KW-0007">Acetylation</keyword>
<feature type="binding site" evidence="8">
    <location>
        <begin position="411"/>
        <end position="416"/>
    </location>
    <ligand>
        <name>ATP</name>
        <dbReference type="ChEBI" id="CHEBI:30616"/>
    </ligand>
</feature>
<dbReference type="InterPro" id="IPR042099">
    <property type="entry name" value="ANL_N_sf"/>
</dbReference>